<accession>A0A3B3QCR5</accession>
<proteinExistence type="predicted"/>
<protein>
    <submittedName>
        <fullName evidence="1">Uncharacterized protein</fullName>
    </submittedName>
</protein>
<dbReference type="Ensembl" id="ENSPKIT00000027376.1">
    <property type="protein sequence ID" value="ENSPKIP00000003415.1"/>
    <property type="gene ID" value="ENSPKIG00000020931.1"/>
</dbReference>
<keyword evidence="2" id="KW-1185">Reference proteome</keyword>
<organism evidence="1 2">
    <name type="scientific">Paramormyrops kingsleyae</name>
    <dbReference type="NCBI Taxonomy" id="1676925"/>
    <lineage>
        <taxon>Eukaryota</taxon>
        <taxon>Metazoa</taxon>
        <taxon>Chordata</taxon>
        <taxon>Craniata</taxon>
        <taxon>Vertebrata</taxon>
        <taxon>Euteleostomi</taxon>
        <taxon>Actinopterygii</taxon>
        <taxon>Neopterygii</taxon>
        <taxon>Teleostei</taxon>
        <taxon>Osteoglossocephala</taxon>
        <taxon>Osteoglossomorpha</taxon>
        <taxon>Osteoglossiformes</taxon>
        <taxon>Mormyridae</taxon>
        <taxon>Paramormyrops</taxon>
    </lineage>
</organism>
<dbReference type="Proteomes" id="UP000261540">
    <property type="component" value="Unplaced"/>
</dbReference>
<reference evidence="1" key="2">
    <citation type="submission" date="2025-09" db="UniProtKB">
        <authorList>
            <consortium name="Ensembl"/>
        </authorList>
    </citation>
    <scope>IDENTIFICATION</scope>
</reference>
<evidence type="ECO:0000313" key="2">
    <source>
        <dbReference type="Proteomes" id="UP000261540"/>
    </source>
</evidence>
<evidence type="ECO:0000313" key="1">
    <source>
        <dbReference type="Ensembl" id="ENSPKIP00000003415.1"/>
    </source>
</evidence>
<dbReference type="AlphaFoldDB" id="A0A3B3QCR5"/>
<name>A0A3B3QCR5_9TELE</name>
<sequence>MTTQICFTHWIMASGEPEIVTALSVELGSMSPVPYDFTGPSFPCHNNRLCRVEFSPAYLPSSEGTSDVLPVFLGLLNFFRMIKWKLGFVHSALIICTQAN</sequence>
<reference evidence="1" key="1">
    <citation type="submission" date="2025-08" db="UniProtKB">
        <authorList>
            <consortium name="Ensembl"/>
        </authorList>
    </citation>
    <scope>IDENTIFICATION</scope>
</reference>